<dbReference type="OrthoDB" id="2963168at2759"/>
<reference evidence="1 2" key="1">
    <citation type="submission" date="2020-01" db="EMBL/GenBank/DDBJ databases">
        <authorList>
            <person name="Gupta K D."/>
        </authorList>
    </citation>
    <scope>NUCLEOTIDE SEQUENCE [LARGE SCALE GENOMIC DNA]</scope>
</reference>
<dbReference type="EMBL" id="CACVBS010000057">
    <property type="protein sequence ID" value="CAA7266793.1"/>
    <property type="molecule type" value="Genomic_DNA"/>
</dbReference>
<keyword evidence="2" id="KW-1185">Reference proteome</keyword>
<evidence type="ECO:0000313" key="2">
    <source>
        <dbReference type="Proteomes" id="UP000467700"/>
    </source>
</evidence>
<dbReference type="AlphaFoldDB" id="A0A8S0XNB9"/>
<dbReference type="PANTHER" id="PTHR14187">
    <property type="entry name" value="ALPHA KINASE/ELONGATION FACTOR 2 KINASE"/>
    <property type="match status" value="1"/>
</dbReference>
<protein>
    <recommendedName>
        <fullName evidence="3">Actin-like ATPase domain-containing protein</fullName>
    </recommendedName>
</protein>
<sequence>MAILTDHPTHTDIASLAFFAHQFSTVEKLDFGSSEEGQEDETTFRFPCFNAEDSHDPTVGLINGELCIPGKMLRREVFDPVVEEVVRLIDSQISLLGPPEALFLVGGFAQNPYLFKRVAQTFKDRIPFIQRPSDADTAALRGAGAGALLGLTFRPKIVVPRSYILKVRVPAEQGDFLRRPAYIKQDARGMPLCEKRLQYLVKKGAVVDKGGPILAKFSKLSKSERDSTFVTRVYTDTSDKTYQYIDEAALDELYRWTVDLSALPGFQRSSPYHAFYTEFEIGIEVENQDVSAVVLYNGVETARASFNL</sequence>
<organism evidence="1 2">
    <name type="scientific">Cyclocybe aegerita</name>
    <name type="common">Black poplar mushroom</name>
    <name type="synonym">Agrocybe aegerita</name>
    <dbReference type="NCBI Taxonomy" id="1973307"/>
    <lineage>
        <taxon>Eukaryota</taxon>
        <taxon>Fungi</taxon>
        <taxon>Dikarya</taxon>
        <taxon>Basidiomycota</taxon>
        <taxon>Agaricomycotina</taxon>
        <taxon>Agaricomycetes</taxon>
        <taxon>Agaricomycetidae</taxon>
        <taxon>Agaricales</taxon>
        <taxon>Agaricineae</taxon>
        <taxon>Bolbitiaceae</taxon>
        <taxon>Cyclocybe</taxon>
    </lineage>
</organism>
<evidence type="ECO:0000313" key="1">
    <source>
        <dbReference type="EMBL" id="CAA7266793.1"/>
    </source>
</evidence>
<evidence type="ECO:0008006" key="3">
    <source>
        <dbReference type="Google" id="ProtNLM"/>
    </source>
</evidence>
<dbReference type="Proteomes" id="UP000467700">
    <property type="component" value="Unassembled WGS sequence"/>
</dbReference>
<accession>A0A8S0XNB9</accession>
<name>A0A8S0XNB9_CYCAE</name>
<gene>
    <name evidence="1" type="ORF">AAE3_LOCUS9314</name>
</gene>
<dbReference type="InterPro" id="IPR043129">
    <property type="entry name" value="ATPase_NBD"/>
</dbReference>
<dbReference type="SUPFAM" id="SSF53067">
    <property type="entry name" value="Actin-like ATPase domain"/>
    <property type="match status" value="1"/>
</dbReference>
<dbReference type="PANTHER" id="PTHR14187:SF5">
    <property type="entry name" value="HEAT SHOCK 70 KDA PROTEIN 12A"/>
    <property type="match status" value="1"/>
</dbReference>
<comment type="caution">
    <text evidence="1">The sequence shown here is derived from an EMBL/GenBank/DDBJ whole genome shotgun (WGS) entry which is preliminary data.</text>
</comment>
<proteinExistence type="predicted"/>